<sequence length="118" mass="13976">MAIYSFSCRLCWTSTQVSSMYIIKEPEGGDYGDPDNFIGKKRSCWIACKELRFRSRILLSSRFSMGLIWKLEFSVVAFRNSLIKNFEDHHLYSLNCMHFGAPKFWYGVSRVMPLRWRK</sequence>
<reference evidence="2" key="2">
    <citation type="submission" date="2025-08" db="UniProtKB">
        <authorList>
            <consortium name="RefSeq"/>
        </authorList>
    </citation>
    <scope>IDENTIFICATION</scope>
    <source>
        <tissue evidence="2">Leaf</tissue>
    </source>
</reference>
<accession>A0ABM3RBN9</accession>
<dbReference type="Proteomes" id="UP000813463">
    <property type="component" value="Chromosome 2"/>
</dbReference>
<evidence type="ECO:0000313" key="2">
    <source>
        <dbReference type="RefSeq" id="XP_056693017.1"/>
    </source>
</evidence>
<organism evidence="1 2">
    <name type="scientific">Spinacia oleracea</name>
    <name type="common">Spinach</name>
    <dbReference type="NCBI Taxonomy" id="3562"/>
    <lineage>
        <taxon>Eukaryota</taxon>
        <taxon>Viridiplantae</taxon>
        <taxon>Streptophyta</taxon>
        <taxon>Embryophyta</taxon>
        <taxon>Tracheophyta</taxon>
        <taxon>Spermatophyta</taxon>
        <taxon>Magnoliopsida</taxon>
        <taxon>eudicotyledons</taxon>
        <taxon>Gunneridae</taxon>
        <taxon>Pentapetalae</taxon>
        <taxon>Caryophyllales</taxon>
        <taxon>Chenopodiaceae</taxon>
        <taxon>Chenopodioideae</taxon>
        <taxon>Anserineae</taxon>
        <taxon>Spinacia</taxon>
    </lineage>
</organism>
<evidence type="ECO:0000313" key="1">
    <source>
        <dbReference type="Proteomes" id="UP000813463"/>
    </source>
</evidence>
<dbReference type="GeneID" id="130467932"/>
<protein>
    <submittedName>
        <fullName evidence="2">Uncharacterized protein isoform X2</fullName>
    </submittedName>
</protein>
<dbReference type="Gene3D" id="2.60.120.650">
    <property type="entry name" value="Cupin"/>
    <property type="match status" value="1"/>
</dbReference>
<keyword evidence="1" id="KW-1185">Reference proteome</keyword>
<reference evidence="1" key="1">
    <citation type="journal article" date="2021" name="Nat. Commun.">
        <title>Genomic analyses provide insights into spinach domestication and the genetic basis of agronomic traits.</title>
        <authorList>
            <person name="Cai X."/>
            <person name="Sun X."/>
            <person name="Xu C."/>
            <person name="Sun H."/>
            <person name="Wang X."/>
            <person name="Ge C."/>
            <person name="Zhang Z."/>
            <person name="Wang Q."/>
            <person name="Fei Z."/>
            <person name="Jiao C."/>
            <person name="Wang Q."/>
        </authorList>
    </citation>
    <scope>NUCLEOTIDE SEQUENCE [LARGE SCALE GENOMIC DNA]</scope>
    <source>
        <strain evidence="1">cv. Varoflay</strain>
    </source>
</reference>
<name>A0ABM3RBN9_SPIOL</name>
<gene>
    <name evidence="2" type="primary">LOC130467932</name>
</gene>
<proteinExistence type="predicted"/>
<dbReference type="RefSeq" id="XP_056693017.1">
    <property type="nucleotide sequence ID" value="XM_056837039.1"/>
</dbReference>